<keyword evidence="1" id="KW-0597">Phosphoprotein</keyword>
<dbReference type="SMART" id="SM00850">
    <property type="entry name" value="LytTR"/>
    <property type="match status" value="1"/>
</dbReference>
<sequence length="252" mass="27966">MLRVAIVDDEALARRGMQRLLGEYPQLEVVGEAASLKTAMELIRVERPDALFLDIEMHGGSGFDLLQDLQERPDVVFVTAHDRYAVKAYDFAVLDYLLKPIDPKRLAAAVTKLEKAQAARQALLKHQAPTLRLRTSTRTVIQRIDTIVAMRAEGDYTRVFVANGPAILVGQLLGKFEAQVPTPPFLRINRSLIVNVDRIRAIETIDRDTMHISLDDCAEAFVVGRATAARIRKLYPGLPRRVSLTSPGGDGT</sequence>
<dbReference type="Proteomes" id="UP000228930">
    <property type="component" value="Unassembled WGS sequence"/>
</dbReference>
<feature type="domain" description="Response regulatory" evidence="2">
    <location>
        <begin position="3"/>
        <end position="114"/>
    </location>
</feature>
<dbReference type="InterPro" id="IPR001789">
    <property type="entry name" value="Sig_transdc_resp-reg_receiver"/>
</dbReference>
<dbReference type="PANTHER" id="PTHR37299:SF1">
    <property type="entry name" value="STAGE 0 SPORULATION PROTEIN A HOMOLOG"/>
    <property type="match status" value="1"/>
</dbReference>
<evidence type="ECO:0000256" key="1">
    <source>
        <dbReference type="PROSITE-ProRule" id="PRU00169"/>
    </source>
</evidence>
<feature type="modified residue" description="4-aspartylphosphate" evidence="1">
    <location>
        <position position="54"/>
    </location>
</feature>
<feature type="domain" description="HTH LytTR-type" evidence="3">
    <location>
        <begin position="131"/>
        <end position="203"/>
    </location>
</feature>
<dbReference type="GO" id="GO:0003677">
    <property type="term" value="F:DNA binding"/>
    <property type="evidence" value="ECO:0007669"/>
    <property type="project" value="InterPro"/>
</dbReference>
<dbReference type="AlphaFoldDB" id="A0A2M6U6T4"/>
<dbReference type="SMART" id="SM00448">
    <property type="entry name" value="REC"/>
    <property type="match status" value="1"/>
</dbReference>
<dbReference type="PROSITE" id="PS50930">
    <property type="entry name" value="HTH_LYTTR"/>
    <property type="match status" value="1"/>
</dbReference>
<gene>
    <name evidence="4" type="ORF">TSA1_05655</name>
</gene>
<dbReference type="GO" id="GO:0000156">
    <property type="term" value="F:phosphorelay response regulator activity"/>
    <property type="evidence" value="ECO:0007669"/>
    <property type="project" value="InterPro"/>
</dbReference>
<dbReference type="EMBL" id="LFJC01000003">
    <property type="protein sequence ID" value="PIT00306.1"/>
    <property type="molecule type" value="Genomic_DNA"/>
</dbReference>
<name>A0A2M6U6T4_9BRAD</name>
<dbReference type="InterPro" id="IPR011006">
    <property type="entry name" value="CheY-like_superfamily"/>
</dbReference>
<protein>
    <submittedName>
        <fullName evidence="4">Uncharacterized protein</fullName>
    </submittedName>
</protein>
<dbReference type="InterPro" id="IPR046947">
    <property type="entry name" value="LytR-like"/>
</dbReference>
<organism evidence="4 5">
    <name type="scientific">Bradyrhizobium nitroreducens</name>
    <dbReference type="NCBI Taxonomy" id="709803"/>
    <lineage>
        <taxon>Bacteria</taxon>
        <taxon>Pseudomonadati</taxon>
        <taxon>Pseudomonadota</taxon>
        <taxon>Alphaproteobacteria</taxon>
        <taxon>Hyphomicrobiales</taxon>
        <taxon>Nitrobacteraceae</taxon>
        <taxon>Bradyrhizobium</taxon>
    </lineage>
</organism>
<evidence type="ECO:0000259" key="2">
    <source>
        <dbReference type="PROSITE" id="PS50110"/>
    </source>
</evidence>
<dbReference type="Gene3D" id="2.40.50.1020">
    <property type="entry name" value="LytTr DNA-binding domain"/>
    <property type="match status" value="1"/>
</dbReference>
<evidence type="ECO:0000313" key="5">
    <source>
        <dbReference type="Proteomes" id="UP000228930"/>
    </source>
</evidence>
<proteinExistence type="predicted"/>
<evidence type="ECO:0000313" key="4">
    <source>
        <dbReference type="EMBL" id="PIT00306.1"/>
    </source>
</evidence>
<dbReference type="PANTHER" id="PTHR37299">
    <property type="entry name" value="TRANSCRIPTIONAL REGULATOR-RELATED"/>
    <property type="match status" value="1"/>
</dbReference>
<dbReference type="Pfam" id="PF00072">
    <property type="entry name" value="Response_reg"/>
    <property type="match status" value="1"/>
</dbReference>
<dbReference type="InterPro" id="IPR007492">
    <property type="entry name" value="LytTR_DNA-bd_dom"/>
</dbReference>
<keyword evidence="5" id="KW-1185">Reference proteome</keyword>
<dbReference type="PROSITE" id="PS50110">
    <property type="entry name" value="RESPONSE_REGULATORY"/>
    <property type="match status" value="1"/>
</dbReference>
<dbReference type="RefSeq" id="WP_100175514.1">
    <property type="nucleotide sequence ID" value="NZ_LFJC01000003.1"/>
</dbReference>
<accession>A0A2M6U6T4</accession>
<reference evidence="4 5" key="1">
    <citation type="submission" date="2015-06" db="EMBL/GenBank/DDBJ databases">
        <title>Comparative genome analysis of nirS-carrying Bradyrhizobium sp. strains.</title>
        <authorList>
            <person name="Ishii S."/>
            <person name="Jang J."/>
            <person name="Nishizawa T."/>
            <person name="Senoo K."/>
        </authorList>
    </citation>
    <scope>NUCLEOTIDE SEQUENCE [LARGE SCALE GENOMIC DNA]</scope>
    <source>
        <strain evidence="4 5">TSA1</strain>
    </source>
</reference>
<dbReference type="SUPFAM" id="SSF52172">
    <property type="entry name" value="CheY-like"/>
    <property type="match status" value="1"/>
</dbReference>
<dbReference type="Pfam" id="PF04397">
    <property type="entry name" value="LytTR"/>
    <property type="match status" value="1"/>
</dbReference>
<comment type="caution">
    <text evidence="4">The sequence shown here is derived from an EMBL/GenBank/DDBJ whole genome shotgun (WGS) entry which is preliminary data.</text>
</comment>
<evidence type="ECO:0000259" key="3">
    <source>
        <dbReference type="PROSITE" id="PS50930"/>
    </source>
</evidence>
<dbReference type="Gene3D" id="3.40.50.2300">
    <property type="match status" value="1"/>
</dbReference>